<dbReference type="InterPro" id="IPR050763">
    <property type="entry name" value="ABC_transporter_ATP-binding"/>
</dbReference>
<reference evidence="8 9" key="1">
    <citation type="submission" date="2023-03" db="EMBL/GenBank/DDBJ databases">
        <title>Draft genome sequence of type strain Streptomyces ferralitis JCM 14344.</title>
        <authorList>
            <person name="Klaysubun C."/>
            <person name="Duangmal K."/>
        </authorList>
    </citation>
    <scope>NUCLEOTIDE SEQUENCE [LARGE SCALE GENOMIC DNA]</scope>
    <source>
        <strain evidence="8 9">JCM 14344</strain>
    </source>
</reference>
<keyword evidence="4" id="KW-0547">Nucleotide-binding</keyword>
<dbReference type="PROSITE" id="PS50893">
    <property type="entry name" value="ABC_TRANSPORTER_2"/>
    <property type="match status" value="1"/>
</dbReference>
<gene>
    <name evidence="8" type="ORF">P2L57_19035</name>
</gene>
<comment type="subcellular location">
    <subcellularLocation>
        <location evidence="1">Cell membrane</location>
        <topology evidence="1">Peripheral membrane protein</topology>
    </subcellularLocation>
</comment>
<dbReference type="EMBL" id="JARHTQ010000011">
    <property type="protein sequence ID" value="MDF2257734.1"/>
    <property type="molecule type" value="Genomic_DNA"/>
</dbReference>
<dbReference type="CDD" id="cd03230">
    <property type="entry name" value="ABC_DR_subfamily_A"/>
    <property type="match status" value="1"/>
</dbReference>
<dbReference type="GO" id="GO:0005524">
    <property type="term" value="F:ATP binding"/>
    <property type="evidence" value="ECO:0007669"/>
    <property type="project" value="UniProtKB-KW"/>
</dbReference>
<keyword evidence="9" id="KW-1185">Reference proteome</keyword>
<dbReference type="PANTHER" id="PTHR42711:SF5">
    <property type="entry name" value="ABC TRANSPORTER ATP-BINDING PROTEIN NATA"/>
    <property type="match status" value="1"/>
</dbReference>
<feature type="domain" description="ABC transporter" evidence="7">
    <location>
        <begin position="6"/>
        <end position="244"/>
    </location>
</feature>
<evidence type="ECO:0000256" key="6">
    <source>
        <dbReference type="ARBA" id="ARBA00023251"/>
    </source>
</evidence>
<evidence type="ECO:0000256" key="5">
    <source>
        <dbReference type="ARBA" id="ARBA00022840"/>
    </source>
</evidence>
<evidence type="ECO:0000313" key="9">
    <source>
        <dbReference type="Proteomes" id="UP001220022"/>
    </source>
</evidence>
<dbReference type="InterPro" id="IPR003439">
    <property type="entry name" value="ABC_transporter-like_ATP-bd"/>
</dbReference>
<dbReference type="RefSeq" id="WP_275816036.1">
    <property type="nucleotide sequence ID" value="NZ_BAAANM010000022.1"/>
</dbReference>
<dbReference type="InterPro" id="IPR003593">
    <property type="entry name" value="AAA+_ATPase"/>
</dbReference>
<name>A0ABT5Z1L4_9ACTN</name>
<dbReference type="Gene3D" id="3.40.50.300">
    <property type="entry name" value="P-loop containing nucleotide triphosphate hydrolases"/>
    <property type="match status" value="1"/>
</dbReference>
<proteinExistence type="inferred from homology"/>
<keyword evidence="3" id="KW-0813">Transport</keyword>
<evidence type="ECO:0000259" key="7">
    <source>
        <dbReference type="PROSITE" id="PS50893"/>
    </source>
</evidence>
<evidence type="ECO:0000256" key="4">
    <source>
        <dbReference type="ARBA" id="ARBA00022741"/>
    </source>
</evidence>
<dbReference type="SUPFAM" id="SSF52540">
    <property type="entry name" value="P-loop containing nucleoside triphosphate hydrolases"/>
    <property type="match status" value="1"/>
</dbReference>
<accession>A0ABT5Z1L4</accession>
<dbReference type="Pfam" id="PF00005">
    <property type="entry name" value="ABC_tran"/>
    <property type="match status" value="1"/>
</dbReference>
<evidence type="ECO:0000256" key="3">
    <source>
        <dbReference type="ARBA" id="ARBA00022448"/>
    </source>
</evidence>
<keyword evidence="6" id="KW-0046">Antibiotic resistance</keyword>
<evidence type="ECO:0000256" key="1">
    <source>
        <dbReference type="ARBA" id="ARBA00004202"/>
    </source>
</evidence>
<comment type="caution">
    <text evidence="8">The sequence shown here is derived from an EMBL/GenBank/DDBJ whole genome shotgun (WGS) entry which is preliminary data.</text>
</comment>
<dbReference type="Proteomes" id="UP001220022">
    <property type="component" value="Unassembled WGS sequence"/>
</dbReference>
<sequence>MTDLAVEVRGLRRVYQARRGAPEARTALDGIDLDVVPGQIHGLLGPNGAGKTTLVKILSTVLLPTEGTARVLGYDVVEHRQDVRTRIGTVFGSERGLYARVSVRRNLLFWASLYGLSGRVGRHRTEQLIERVGLAERADDRVEELSKGMVQRVHLARGLIGDPRMVFLDEPTTGLDPVAALDFRALLGELLAEGRTFLLTTHDLDEAAALCAEVTVIDRGTLLMTSNVRDVGRRLAAPDRVDFDAEDNMVLEKLRGSGLVNGVSELDKPGRYRAEATSKESLTSVIRLLADEGITSLSTSPPTLEEVYLQLVGDRGMAV</sequence>
<evidence type="ECO:0000313" key="8">
    <source>
        <dbReference type="EMBL" id="MDF2257734.1"/>
    </source>
</evidence>
<dbReference type="InterPro" id="IPR027417">
    <property type="entry name" value="P-loop_NTPase"/>
</dbReference>
<dbReference type="SMART" id="SM00382">
    <property type="entry name" value="AAA"/>
    <property type="match status" value="1"/>
</dbReference>
<organism evidence="8 9">
    <name type="scientific">Streptantibioticus ferralitis</name>
    <dbReference type="NCBI Taxonomy" id="236510"/>
    <lineage>
        <taxon>Bacteria</taxon>
        <taxon>Bacillati</taxon>
        <taxon>Actinomycetota</taxon>
        <taxon>Actinomycetes</taxon>
        <taxon>Kitasatosporales</taxon>
        <taxon>Streptomycetaceae</taxon>
        <taxon>Streptantibioticus</taxon>
    </lineage>
</organism>
<keyword evidence="5 8" id="KW-0067">ATP-binding</keyword>
<evidence type="ECO:0000256" key="2">
    <source>
        <dbReference type="ARBA" id="ARBA00005417"/>
    </source>
</evidence>
<comment type="similarity">
    <text evidence="2">Belongs to the ABC transporter superfamily.</text>
</comment>
<protein>
    <submittedName>
        <fullName evidence="8">ABC transporter ATP-binding protein</fullName>
    </submittedName>
</protein>
<dbReference type="PANTHER" id="PTHR42711">
    <property type="entry name" value="ABC TRANSPORTER ATP-BINDING PROTEIN"/>
    <property type="match status" value="1"/>
</dbReference>